<sequence>MAEKVEDAYHNYWLDIKMEPKTAFRSLHLDESGEKLLADPKFNTWVQYLKTFIDRYPNEKTTVIDGLRDNYHDIALLRMFSAAKNDPSTEKLATDLQSALILKWQDAKKTPEELKRVFVGVPTSGEIIDRYDKLISATRATL</sequence>
<evidence type="ECO:0000256" key="3">
    <source>
        <dbReference type="ARBA" id="ARBA00010400"/>
    </source>
</evidence>
<protein>
    <recommendedName>
        <fullName evidence="7">RxLR effector PexRD54 WY domain-containing protein</fullName>
    </recommendedName>
</protein>
<dbReference type="Pfam" id="PF22748">
    <property type="entry name" value="PexRD54_WY"/>
    <property type="match status" value="1"/>
</dbReference>
<evidence type="ECO:0000256" key="1">
    <source>
        <dbReference type="ARBA" id="ARBA00004340"/>
    </source>
</evidence>
<accession>A0A8S9TYH3</accession>
<keyword evidence="5" id="KW-0732">Signal</keyword>
<proteinExistence type="inferred from homology"/>
<feature type="domain" description="RxLR effector PexRD54 WY" evidence="7">
    <location>
        <begin position="12"/>
        <end position="48"/>
    </location>
</feature>
<evidence type="ECO:0000256" key="5">
    <source>
        <dbReference type="ARBA" id="ARBA00022729"/>
    </source>
</evidence>
<dbReference type="GO" id="GO:0005576">
    <property type="term" value="C:extracellular region"/>
    <property type="evidence" value="ECO:0007669"/>
    <property type="project" value="UniProtKB-SubCell"/>
</dbReference>
<keyword evidence="6" id="KW-0843">Virulence</keyword>
<evidence type="ECO:0000256" key="2">
    <source>
        <dbReference type="ARBA" id="ARBA00004613"/>
    </source>
</evidence>
<comment type="similarity">
    <text evidence="3">Belongs to the RxLR effector family.</text>
</comment>
<gene>
    <name evidence="8" type="ORF">GN958_ATG18922</name>
</gene>
<reference evidence="8" key="1">
    <citation type="submission" date="2020-03" db="EMBL/GenBank/DDBJ databases">
        <title>Hybrid Assembly of Korean Phytophthora infestans isolates.</title>
        <authorList>
            <person name="Prokchorchik M."/>
            <person name="Lee Y."/>
            <person name="Seo J."/>
            <person name="Cho J.-H."/>
            <person name="Park Y.-E."/>
            <person name="Jang D.-C."/>
            <person name="Im J.-S."/>
            <person name="Choi J.-G."/>
            <person name="Park H.-J."/>
            <person name="Lee G.-B."/>
            <person name="Lee Y.-G."/>
            <person name="Hong S.-Y."/>
            <person name="Cho K."/>
            <person name="Sohn K.H."/>
        </authorList>
    </citation>
    <scope>NUCLEOTIDE SEQUENCE</scope>
    <source>
        <strain evidence="8">KR_2_A2</strain>
    </source>
</reference>
<evidence type="ECO:0000259" key="7">
    <source>
        <dbReference type="Pfam" id="PF22748"/>
    </source>
</evidence>
<organism evidence="8 9">
    <name type="scientific">Phytophthora infestans</name>
    <name type="common">Potato late blight agent</name>
    <name type="synonym">Botrytis infestans</name>
    <dbReference type="NCBI Taxonomy" id="4787"/>
    <lineage>
        <taxon>Eukaryota</taxon>
        <taxon>Sar</taxon>
        <taxon>Stramenopiles</taxon>
        <taxon>Oomycota</taxon>
        <taxon>Peronosporomycetes</taxon>
        <taxon>Peronosporales</taxon>
        <taxon>Peronosporaceae</taxon>
        <taxon>Phytophthora</taxon>
    </lineage>
</organism>
<keyword evidence="4" id="KW-0964">Secreted</keyword>
<dbReference type="GO" id="GO:0043657">
    <property type="term" value="C:host cell"/>
    <property type="evidence" value="ECO:0007669"/>
    <property type="project" value="UniProtKB-SubCell"/>
</dbReference>
<dbReference type="AlphaFoldDB" id="A0A8S9TYH3"/>
<dbReference type="EMBL" id="JAACNO010002657">
    <property type="protein sequence ID" value="KAF4131889.1"/>
    <property type="molecule type" value="Genomic_DNA"/>
</dbReference>
<comment type="subcellular location">
    <subcellularLocation>
        <location evidence="1">Host cell</location>
    </subcellularLocation>
    <subcellularLocation>
        <location evidence="2">Secreted</location>
    </subcellularLocation>
</comment>
<comment type="caution">
    <text evidence="8">The sequence shown here is derived from an EMBL/GenBank/DDBJ whole genome shotgun (WGS) entry which is preliminary data.</text>
</comment>
<evidence type="ECO:0000313" key="8">
    <source>
        <dbReference type="EMBL" id="KAF4131889.1"/>
    </source>
</evidence>
<evidence type="ECO:0000256" key="6">
    <source>
        <dbReference type="ARBA" id="ARBA00023026"/>
    </source>
</evidence>
<dbReference type="InterPro" id="IPR054463">
    <property type="entry name" value="PexRD54_WY"/>
</dbReference>
<dbReference type="Proteomes" id="UP000704712">
    <property type="component" value="Unassembled WGS sequence"/>
</dbReference>
<evidence type="ECO:0000313" key="9">
    <source>
        <dbReference type="Proteomes" id="UP000704712"/>
    </source>
</evidence>
<evidence type="ECO:0000256" key="4">
    <source>
        <dbReference type="ARBA" id="ARBA00022525"/>
    </source>
</evidence>
<name>A0A8S9TYH3_PHYIN</name>